<evidence type="ECO:0000256" key="1">
    <source>
        <dbReference type="SAM" id="MobiDB-lite"/>
    </source>
</evidence>
<protein>
    <submittedName>
        <fullName evidence="2">Uncharacterized protein</fullName>
    </submittedName>
</protein>
<dbReference type="RefSeq" id="WP_229722086.1">
    <property type="nucleotide sequence ID" value="NZ_BMLT01000021.1"/>
</dbReference>
<keyword evidence="3" id="KW-1185">Reference proteome</keyword>
<dbReference type="AlphaFoldDB" id="A0A917ZS76"/>
<accession>A0A917ZS76</accession>
<evidence type="ECO:0000313" key="2">
    <source>
        <dbReference type="EMBL" id="GGO89217.1"/>
    </source>
</evidence>
<dbReference type="Proteomes" id="UP000599578">
    <property type="component" value="Unassembled WGS sequence"/>
</dbReference>
<organism evidence="2 3">
    <name type="scientific">Marinobacterium nitratireducens</name>
    <dbReference type="NCBI Taxonomy" id="518897"/>
    <lineage>
        <taxon>Bacteria</taxon>
        <taxon>Pseudomonadati</taxon>
        <taxon>Pseudomonadota</taxon>
        <taxon>Gammaproteobacteria</taxon>
        <taxon>Oceanospirillales</taxon>
        <taxon>Oceanospirillaceae</taxon>
        <taxon>Marinobacterium</taxon>
    </lineage>
</organism>
<reference evidence="2 3" key="1">
    <citation type="journal article" date="2014" name="Int. J. Syst. Evol. Microbiol.">
        <title>Complete genome sequence of Corynebacterium casei LMG S-19264T (=DSM 44701T), isolated from a smear-ripened cheese.</title>
        <authorList>
            <consortium name="US DOE Joint Genome Institute (JGI-PGF)"/>
            <person name="Walter F."/>
            <person name="Albersmeier A."/>
            <person name="Kalinowski J."/>
            <person name="Ruckert C."/>
        </authorList>
    </citation>
    <scope>NUCLEOTIDE SEQUENCE [LARGE SCALE GENOMIC DNA]</scope>
    <source>
        <strain evidence="2 3">CGMCC 1.7286</strain>
    </source>
</reference>
<comment type="caution">
    <text evidence="2">The sequence shown here is derived from an EMBL/GenBank/DDBJ whole genome shotgun (WGS) entry which is preliminary data.</text>
</comment>
<sequence>MTKPNCCEHCNDGDGNCAYPYYGVAPHECFWKKTGGFNNPLGTSTLLPREEWPENFSEDPEAPGCGIYTHCTECGRPNETPATGDAQHSEQESTP</sequence>
<proteinExistence type="predicted"/>
<dbReference type="EMBL" id="BMLT01000021">
    <property type="protein sequence ID" value="GGO89217.1"/>
    <property type="molecule type" value="Genomic_DNA"/>
</dbReference>
<evidence type="ECO:0000313" key="3">
    <source>
        <dbReference type="Proteomes" id="UP000599578"/>
    </source>
</evidence>
<feature type="region of interest" description="Disordered" evidence="1">
    <location>
        <begin position="76"/>
        <end position="95"/>
    </location>
</feature>
<gene>
    <name evidence="2" type="ORF">GCM10011348_46450</name>
</gene>
<name>A0A917ZS76_9GAMM</name>